<keyword evidence="4" id="KW-1185">Reference proteome</keyword>
<accession>A0A699ZSB6</accession>
<reference evidence="3 4" key="1">
    <citation type="submission" date="2020-02" db="EMBL/GenBank/DDBJ databases">
        <title>Draft genome sequence of Haematococcus lacustris strain NIES-144.</title>
        <authorList>
            <person name="Morimoto D."/>
            <person name="Nakagawa S."/>
            <person name="Yoshida T."/>
            <person name="Sawayama S."/>
        </authorList>
    </citation>
    <scope>NUCLEOTIDE SEQUENCE [LARGE SCALE GENOMIC DNA]</scope>
    <source>
        <strain evidence="3 4">NIES-144</strain>
    </source>
</reference>
<dbReference type="CDD" id="cd00860">
    <property type="entry name" value="ThrRS_anticodon"/>
    <property type="match status" value="1"/>
</dbReference>
<dbReference type="PRINTS" id="PR01047">
    <property type="entry name" value="TRNASYNTHTHR"/>
</dbReference>
<dbReference type="Gene3D" id="3.40.50.800">
    <property type="entry name" value="Anticodon-binding domain"/>
    <property type="match status" value="1"/>
</dbReference>
<dbReference type="GO" id="GO:0006435">
    <property type="term" value="P:threonyl-tRNA aminoacylation"/>
    <property type="evidence" value="ECO:0007669"/>
    <property type="project" value="InterPro"/>
</dbReference>
<dbReference type="InterPro" id="IPR036621">
    <property type="entry name" value="Anticodon-bd_dom_sf"/>
</dbReference>
<dbReference type="GO" id="GO:0005739">
    <property type="term" value="C:mitochondrion"/>
    <property type="evidence" value="ECO:0007669"/>
    <property type="project" value="TreeGrafter"/>
</dbReference>
<proteinExistence type="predicted"/>
<gene>
    <name evidence="3" type="ORF">HaLaN_23681</name>
</gene>
<dbReference type="GO" id="GO:0004829">
    <property type="term" value="F:threonine-tRNA ligase activity"/>
    <property type="evidence" value="ECO:0007669"/>
    <property type="project" value="InterPro"/>
</dbReference>
<evidence type="ECO:0000259" key="2">
    <source>
        <dbReference type="Pfam" id="PF03129"/>
    </source>
</evidence>
<feature type="non-terminal residue" evidence="3">
    <location>
        <position position="1"/>
    </location>
</feature>
<sequence>TQAAERPVIVHRAVLGSVERMFAILTEHYAGKWPFWLNPRQVMVVPISESSYDYAKSLRGAIRKIGLHVDADCSDRKMQKKVREAQLAQYNYILVVGEAERTAQTVNV</sequence>
<dbReference type="AlphaFoldDB" id="A0A699ZSB6"/>
<dbReference type="InterPro" id="IPR047246">
    <property type="entry name" value="ThrRS_anticodon"/>
</dbReference>
<dbReference type="GO" id="GO:0009507">
    <property type="term" value="C:chloroplast"/>
    <property type="evidence" value="ECO:0007669"/>
    <property type="project" value="TreeGrafter"/>
</dbReference>
<dbReference type="Pfam" id="PF03129">
    <property type="entry name" value="HGTP_anticodon"/>
    <property type="match status" value="1"/>
</dbReference>
<comment type="caution">
    <text evidence="3">The sequence shown here is derived from an EMBL/GenBank/DDBJ whole genome shotgun (WGS) entry which is preliminary data.</text>
</comment>
<dbReference type="Gene3D" id="3.30.930.10">
    <property type="entry name" value="Bira Bifunctional Protein, Domain 2"/>
    <property type="match status" value="1"/>
</dbReference>
<feature type="domain" description="Anticodon-binding" evidence="2">
    <location>
        <begin position="41"/>
        <end position="108"/>
    </location>
</feature>
<name>A0A699ZSB6_HAELA</name>
<protein>
    <recommendedName>
        <fullName evidence="2">Anticodon-binding domain-containing protein</fullName>
    </recommendedName>
</protein>
<organism evidence="3 4">
    <name type="scientific">Haematococcus lacustris</name>
    <name type="common">Green alga</name>
    <name type="synonym">Haematococcus pluvialis</name>
    <dbReference type="NCBI Taxonomy" id="44745"/>
    <lineage>
        <taxon>Eukaryota</taxon>
        <taxon>Viridiplantae</taxon>
        <taxon>Chlorophyta</taxon>
        <taxon>core chlorophytes</taxon>
        <taxon>Chlorophyceae</taxon>
        <taxon>CS clade</taxon>
        <taxon>Chlamydomonadales</taxon>
        <taxon>Haematococcaceae</taxon>
        <taxon>Haematococcus</taxon>
    </lineage>
</organism>
<dbReference type="InterPro" id="IPR002320">
    <property type="entry name" value="Thr-tRNA-ligase_IIa"/>
</dbReference>
<keyword evidence="1" id="KW-0648">Protein biosynthesis</keyword>
<dbReference type="InterPro" id="IPR045864">
    <property type="entry name" value="aa-tRNA-synth_II/BPL/LPL"/>
</dbReference>
<dbReference type="GO" id="GO:0005524">
    <property type="term" value="F:ATP binding"/>
    <property type="evidence" value="ECO:0007669"/>
    <property type="project" value="InterPro"/>
</dbReference>
<dbReference type="InterPro" id="IPR004154">
    <property type="entry name" value="Anticodon-bd"/>
</dbReference>
<dbReference type="PANTHER" id="PTHR11451:SF46">
    <property type="entry name" value="THREONINE--TRNA LIGASE"/>
    <property type="match status" value="1"/>
</dbReference>
<dbReference type="SUPFAM" id="SSF52954">
    <property type="entry name" value="Class II aaRS ABD-related"/>
    <property type="match status" value="1"/>
</dbReference>
<evidence type="ECO:0000313" key="3">
    <source>
        <dbReference type="EMBL" id="GFH25677.1"/>
    </source>
</evidence>
<feature type="non-terminal residue" evidence="3">
    <location>
        <position position="108"/>
    </location>
</feature>
<dbReference type="Proteomes" id="UP000485058">
    <property type="component" value="Unassembled WGS sequence"/>
</dbReference>
<dbReference type="EMBL" id="BLLF01002886">
    <property type="protein sequence ID" value="GFH25677.1"/>
    <property type="molecule type" value="Genomic_DNA"/>
</dbReference>
<dbReference type="PANTHER" id="PTHR11451">
    <property type="entry name" value="THREONINE-TRNA LIGASE"/>
    <property type="match status" value="1"/>
</dbReference>
<evidence type="ECO:0000313" key="4">
    <source>
        <dbReference type="Proteomes" id="UP000485058"/>
    </source>
</evidence>
<evidence type="ECO:0000256" key="1">
    <source>
        <dbReference type="ARBA" id="ARBA00022917"/>
    </source>
</evidence>